<evidence type="ECO:0000256" key="2">
    <source>
        <dbReference type="SAM" id="Phobius"/>
    </source>
</evidence>
<feature type="region of interest" description="Disordered" evidence="1">
    <location>
        <begin position="1"/>
        <end position="103"/>
    </location>
</feature>
<keyword evidence="4" id="KW-1185">Reference proteome</keyword>
<name>A0A1H6DPL2_9ACTN</name>
<keyword evidence="2" id="KW-1133">Transmembrane helix</keyword>
<feature type="compositionally biased region" description="Low complexity" evidence="1">
    <location>
        <begin position="35"/>
        <end position="55"/>
    </location>
</feature>
<dbReference type="Proteomes" id="UP000236754">
    <property type="component" value="Unassembled WGS sequence"/>
</dbReference>
<accession>A0A1H6DPL2</accession>
<dbReference type="AlphaFoldDB" id="A0A1H6DPL2"/>
<protein>
    <submittedName>
        <fullName evidence="3">Uncharacterized protein</fullName>
    </submittedName>
</protein>
<evidence type="ECO:0000256" key="1">
    <source>
        <dbReference type="SAM" id="MobiDB-lite"/>
    </source>
</evidence>
<organism evidence="3 4">
    <name type="scientific">Actinacidiphila yanglinensis</name>
    <dbReference type="NCBI Taxonomy" id="310779"/>
    <lineage>
        <taxon>Bacteria</taxon>
        <taxon>Bacillati</taxon>
        <taxon>Actinomycetota</taxon>
        <taxon>Actinomycetes</taxon>
        <taxon>Kitasatosporales</taxon>
        <taxon>Streptomycetaceae</taxon>
        <taxon>Actinacidiphila</taxon>
    </lineage>
</organism>
<dbReference type="EMBL" id="FNVU01000017">
    <property type="protein sequence ID" value="SEG86495.1"/>
    <property type="molecule type" value="Genomic_DNA"/>
</dbReference>
<feature type="compositionally biased region" description="Low complexity" evidence="1">
    <location>
        <begin position="64"/>
        <end position="97"/>
    </location>
</feature>
<keyword evidence="2" id="KW-0812">Transmembrane</keyword>
<feature type="transmembrane region" description="Helical" evidence="2">
    <location>
        <begin position="110"/>
        <end position="129"/>
    </location>
</feature>
<proteinExistence type="predicted"/>
<gene>
    <name evidence="3" type="ORF">SAMN05216223_117108</name>
</gene>
<dbReference type="OrthoDB" id="4350888at2"/>
<dbReference type="RefSeq" id="WP_103889220.1">
    <property type="nucleotide sequence ID" value="NZ_FNVU01000017.1"/>
</dbReference>
<reference evidence="3 4" key="1">
    <citation type="submission" date="2016-10" db="EMBL/GenBank/DDBJ databases">
        <authorList>
            <person name="de Groot N.N."/>
        </authorList>
    </citation>
    <scope>NUCLEOTIDE SEQUENCE [LARGE SCALE GENOMIC DNA]</scope>
    <source>
        <strain evidence="3 4">CGMCC 4.2023</strain>
    </source>
</reference>
<feature type="compositionally biased region" description="Pro residues" evidence="1">
    <location>
        <begin position="1"/>
        <end position="10"/>
    </location>
</feature>
<evidence type="ECO:0000313" key="4">
    <source>
        <dbReference type="Proteomes" id="UP000236754"/>
    </source>
</evidence>
<sequence>MSYNEPPPNPYGNQPQGGGYGQPQPGPPQQGGYGQPPQQGGYGQPQAQPGYGYPQQAPPPTPPYGGQAPQQPAYGQQPGYGQQPPYGQIPQQPGYGYPQPPQGGNGKRNGLIIGIVVAVIAVGAGVYFATSGGSGNSSSLHDDGKKYTLTTPDTVAGEYQKNDDFSDDSAFEDDNITKLEALGVSSPKQAGAGYLKGDESSGNVLDFGGVHGTVKDPAKALDGTFEMLDKGTQEDAEKGTKVEVVGSPQTVHPTGMKTDALMKCQRVNETEVDSGQTITIHTTVCVWADYSTVGYIIPIDLASAISGGGTAPALNDAANLTAKVRNDVEVPA</sequence>
<keyword evidence="2" id="KW-0472">Membrane</keyword>
<evidence type="ECO:0000313" key="3">
    <source>
        <dbReference type="EMBL" id="SEG86495.1"/>
    </source>
</evidence>